<dbReference type="SUPFAM" id="SSF55821">
    <property type="entry name" value="YrdC/RibB"/>
    <property type="match status" value="1"/>
</dbReference>
<name>A0A6L5XML4_9BACT</name>
<keyword evidence="6" id="KW-0819">tRNA processing</keyword>
<evidence type="ECO:0000313" key="15">
    <source>
        <dbReference type="Proteomes" id="UP000477488"/>
    </source>
</evidence>
<evidence type="ECO:0000256" key="2">
    <source>
        <dbReference type="ARBA" id="ARBA00007663"/>
    </source>
</evidence>
<evidence type="ECO:0000256" key="4">
    <source>
        <dbReference type="ARBA" id="ARBA00022490"/>
    </source>
</evidence>
<dbReference type="Gene3D" id="3.90.870.10">
    <property type="entry name" value="DHBP synthase"/>
    <property type="match status" value="1"/>
</dbReference>
<reference evidence="14 15" key="1">
    <citation type="submission" date="2019-09" db="EMBL/GenBank/DDBJ databases">
        <title>In-depth cultivation of the pig gut microbiome towards novel bacterial diversity and tailored functional studies.</title>
        <authorList>
            <person name="Wylensek D."/>
            <person name="Hitch T.C.A."/>
            <person name="Clavel T."/>
        </authorList>
    </citation>
    <scope>NUCLEOTIDE SEQUENCE [LARGE SCALE GENOMIC DNA]</scope>
    <source>
        <strain evidence="14 15">PG-178-WT-4</strain>
    </source>
</reference>
<gene>
    <name evidence="14" type="ORF">FYJ44_10475</name>
</gene>
<accession>A0A6L5XML4</accession>
<evidence type="ECO:0000313" key="14">
    <source>
        <dbReference type="EMBL" id="MSS28447.1"/>
    </source>
</evidence>
<evidence type="ECO:0000256" key="6">
    <source>
        <dbReference type="ARBA" id="ARBA00022694"/>
    </source>
</evidence>
<keyword evidence="9" id="KW-0067">ATP-binding</keyword>
<dbReference type="PANTHER" id="PTHR17490:SF16">
    <property type="entry name" value="THREONYLCARBAMOYL-AMP SYNTHASE"/>
    <property type="match status" value="1"/>
</dbReference>
<dbReference type="GO" id="GO:0008033">
    <property type="term" value="P:tRNA processing"/>
    <property type="evidence" value="ECO:0007669"/>
    <property type="project" value="UniProtKB-KW"/>
</dbReference>
<evidence type="ECO:0000259" key="13">
    <source>
        <dbReference type="PROSITE" id="PS51163"/>
    </source>
</evidence>
<dbReference type="GO" id="GO:0000049">
    <property type="term" value="F:tRNA binding"/>
    <property type="evidence" value="ECO:0007669"/>
    <property type="project" value="TreeGrafter"/>
</dbReference>
<comment type="catalytic activity">
    <reaction evidence="11">
        <text>L-threonine + hydrogencarbonate + ATP = L-threonylcarbamoyladenylate + diphosphate + H2O</text>
        <dbReference type="Rhea" id="RHEA:36407"/>
        <dbReference type="ChEBI" id="CHEBI:15377"/>
        <dbReference type="ChEBI" id="CHEBI:17544"/>
        <dbReference type="ChEBI" id="CHEBI:30616"/>
        <dbReference type="ChEBI" id="CHEBI:33019"/>
        <dbReference type="ChEBI" id="CHEBI:57926"/>
        <dbReference type="ChEBI" id="CHEBI:73682"/>
        <dbReference type="EC" id="2.7.7.87"/>
    </reaction>
</comment>
<dbReference type="InterPro" id="IPR017945">
    <property type="entry name" value="DHBP_synth_RibB-like_a/b_dom"/>
</dbReference>
<evidence type="ECO:0000256" key="12">
    <source>
        <dbReference type="SAM" id="MobiDB-lite"/>
    </source>
</evidence>
<keyword evidence="8" id="KW-0547">Nucleotide-binding</keyword>
<dbReference type="GO" id="GO:0061710">
    <property type="term" value="F:L-threonylcarbamoyladenylate synthase"/>
    <property type="evidence" value="ECO:0007669"/>
    <property type="project" value="UniProtKB-EC"/>
</dbReference>
<evidence type="ECO:0000256" key="11">
    <source>
        <dbReference type="ARBA" id="ARBA00048366"/>
    </source>
</evidence>
<dbReference type="RefSeq" id="WP_154511846.1">
    <property type="nucleotide sequence ID" value="NZ_DBFWWU010000029.1"/>
</dbReference>
<evidence type="ECO:0000256" key="9">
    <source>
        <dbReference type="ARBA" id="ARBA00022840"/>
    </source>
</evidence>
<dbReference type="EC" id="2.7.7.87" evidence="3"/>
<keyword evidence="5" id="KW-0808">Transferase</keyword>
<evidence type="ECO:0000256" key="10">
    <source>
        <dbReference type="ARBA" id="ARBA00029774"/>
    </source>
</evidence>
<evidence type="ECO:0000256" key="1">
    <source>
        <dbReference type="ARBA" id="ARBA00004496"/>
    </source>
</evidence>
<dbReference type="GO" id="GO:0003725">
    <property type="term" value="F:double-stranded RNA binding"/>
    <property type="evidence" value="ECO:0007669"/>
    <property type="project" value="InterPro"/>
</dbReference>
<evidence type="ECO:0000256" key="8">
    <source>
        <dbReference type="ARBA" id="ARBA00022741"/>
    </source>
</evidence>
<comment type="subcellular location">
    <subcellularLocation>
        <location evidence="1">Cytoplasm</location>
    </subcellularLocation>
</comment>
<dbReference type="GO" id="GO:0005524">
    <property type="term" value="F:ATP binding"/>
    <property type="evidence" value="ECO:0007669"/>
    <property type="project" value="UniProtKB-KW"/>
</dbReference>
<dbReference type="GO" id="GO:0005737">
    <property type="term" value="C:cytoplasm"/>
    <property type="evidence" value="ECO:0007669"/>
    <property type="project" value="UniProtKB-SubCell"/>
</dbReference>
<evidence type="ECO:0000256" key="5">
    <source>
        <dbReference type="ARBA" id="ARBA00022679"/>
    </source>
</evidence>
<dbReference type="EMBL" id="VUMH01000010">
    <property type="protein sequence ID" value="MSS28447.1"/>
    <property type="molecule type" value="Genomic_DNA"/>
</dbReference>
<dbReference type="InterPro" id="IPR050156">
    <property type="entry name" value="TC-AMP_synthase_SUA5"/>
</dbReference>
<keyword evidence="15" id="KW-1185">Reference proteome</keyword>
<dbReference type="Proteomes" id="UP000477488">
    <property type="component" value="Unassembled WGS sequence"/>
</dbReference>
<comment type="similarity">
    <text evidence="2">Belongs to the SUA5 family.</text>
</comment>
<evidence type="ECO:0000256" key="7">
    <source>
        <dbReference type="ARBA" id="ARBA00022695"/>
    </source>
</evidence>
<comment type="caution">
    <text evidence="14">The sequence shown here is derived from an EMBL/GenBank/DDBJ whole genome shotgun (WGS) entry which is preliminary data.</text>
</comment>
<organism evidence="14 15">
    <name type="scientific">Desulfovibrio porci</name>
    <dbReference type="NCBI Taxonomy" id="2605782"/>
    <lineage>
        <taxon>Bacteria</taxon>
        <taxon>Pseudomonadati</taxon>
        <taxon>Thermodesulfobacteriota</taxon>
        <taxon>Desulfovibrionia</taxon>
        <taxon>Desulfovibrionales</taxon>
        <taxon>Desulfovibrionaceae</taxon>
        <taxon>Desulfovibrio</taxon>
    </lineage>
</organism>
<dbReference type="PROSITE" id="PS51163">
    <property type="entry name" value="YRDC"/>
    <property type="match status" value="1"/>
</dbReference>
<keyword evidence="7" id="KW-0548">Nucleotidyltransferase</keyword>
<dbReference type="Pfam" id="PF01300">
    <property type="entry name" value="Sua5_yciO_yrdC"/>
    <property type="match status" value="1"/>
</dbReference>
<evidence type="ECO:0000256" key="3">
    <source>
        <dbReference type="ARBA" id="ARBA00012584"/>
    </source>
</evidence>
<dbReference type="AlphaFoldDB" id="A0A6L5XML4"/>
<dbReference type="PANTHER" id="PTHR17490">
    <property type="entry name" value="SUA5"/>
    <property type="match status" value="1"/>
</dbReference>
<dbReference type="InterPro" id="IPR006070">
    <property type="entry name" value="Sua5-like_dom"/>
</dbReference>
<proteinExistence type="inferred from homology"/>
<keyword evidence="4" id="KW-0963">Cytoplasm</keyword>
<feature type="region of interest" description="Disordered" evidence="12">
    <location>
        <begin position="184"/>
        <end position="207"/>
    </location>
</feature>
<sequence>MSDSPCRVLDCAAAARCLRRGGVVIFPTETFYGLGCLAADAAAVARIYQLKRRPVQRPLPLLAADADQAGAVVWLEAAPPELTARFWPGPLSLLLPVRPGLPAPLVSAGAGGEDGAAGKAALRVSPHPLAARLARLAGGALTASSANLSGRAPARRLEELDPELLAALAELGDLGGLLPAVSEAEQPPGGAPSTLAEPLPPDGDGRPRLRLLRAGAVSARALAEAGFVCVD</sequence>
<feature type="domain" description="YrdC-like" evidence="13">
    <location>
        <begin position="8"/>
        <end position="217"/>
    </location>
</feature>
<dbReference type="GO" id="GO:0006450">
    <property type="term" value="P:regulation of translational fidelity"/>
    <property type="evidence" value="ECO:0007669"/>
    <property type="project" value="TreeGrafter"/>
</dbReference>
<protein>
    <recommendedName>
        <fullName evidence="10">L-threonylcarbamoyladenylate synthase</fullName>
        <ecNumber evidence="3">2.7.7.87</ecNumber>
    </recommendedName>
    <alternativeName>
        <fullName evidence="10">L-threonylcarbamoyladenylate synthase</fullName>
    </alternativeName>
</protein>